<sequence>MGTDNGKAIDPGKCPLCGQGNACASAANEPPGACWCAGEKFPPGLFDLLPPGTRNKACICQACLKAYAARRI</sequence>
<dbReference type="EMBL" id="JBHTAI010000020">
    <property type="protein sequence ID" value="MFC7152118.1"/>
    <property type="molecule type" value="Genomic_DNA"/>
</dbReference>
<dbReference type="InterPro" id="IPR032720">
    <property type="entry name" value="Cys_rich_CWC"/>
</dbReference>
<protein>
    <submittedName>
        <fullName evidence="1">Cysteine-rich CWC family protein</fullName>
    </submittedName>
</protein>
<accession>A0ABW2FG88</accession>
<gene>
    <name evidence="1" type="ORF">ACFQMJ_26600</name>
</gene>
<organism evidence="1 2">
    <name type="scientific">Cohnella cellulosilytica</name>
    <dbReference type="NCBI Taxonomy" id="986710"/>
    <lineage>
        <taxon>Bacteria</taxon>
        <taxon>Bacillati</taxon>
        <taxon>Bacillota</taxon>
        <taxon>Bacilli</taxon>
        <taxon>Bacillales</taxon>
        <taxon>Paenibacillaceae</taxon>
        <taxon>Cohnella</taxon>
    </lineage>
</organism>
<name>A0ABW2FG88_9BACL</name>
<proteinExistence type="predicted"/>
<keyword evidence="2" id="KW-1185">Reference proteome</keyword>
<evidence type="ECO:0000313" key="1">
    <source>
        <dbReference type="EMBL" id="MFC7152118.1"/>
    </source>
</evidence>
<evidence type="ECO:0000313" key="2">
    <source>
        <dbReference type="Proteomes" id="UP001596378"/>
    </source>
</evidence>
<dbReference type="RefSeq" id="WP_378048493.1">
    <property type="nucleotide sequence ID" value="NZ_JBHMDN010000017.1"/>
</dbReference>
<comment type="caution">
    <text evidence="1">The sequence shown here is derived from an EMBL/GenBank/DDBJ whole genome shotgun (WGS) entry which is preliminary data.</text>
</comment>
<dbReference type="Pfam" id="PF14375">
    <property type="entry name" value="Cys_rich_CWC"/>
    <property type="match status" value="1"/>
</dbReference>
<reference evidence="2" key="1">
    <citation type="journal article" date="2019" name="Int. J. Syst. Evol. Microbiol.">
        <title>The Global Catalogue of Microorganisms (GCM) 10K type strain sequencing project: providing services to taxonomists for standard genome sequencing and annotation.</title>
        <authorList>
            <consortium name="The Broad Institute Genomics Platform"/>
            <consortium name="The Broad Institute Genome Sequencing Center for Infectious Disease"/>
            <person name="Wu L."/>
            <person name="Ma J."/>
        </authorList>
    </citation>
    <scope>NUCLEOTIDE SEQUENCE [LARGE SCALE GENOMIC DNA]</scope>
    <source>
        <strain evidence="2">KCTC 12907</strain>
    </source>
</reference>
<dbReference type="Proteomes" id="UP001596378">
    <property type="component" value="Unassembled WGS sequence"/>
</dbReference>